<keyword evidence="1 2" id="KW-0129">CBS domain</keyword>
<proteinExistence type="predicted"/>
<dbReference type="InterPro" id="IPR044725">
    <property type="entry name" value="CBSX3_CBS_dom"/>
</dbReference>
<dbReference type="EMBL" id="AUND01000038">
    <property type="protein sequence ID" value="KEO51585.1"/>
    <property type="molecule type" value="Genomic_DNA"/>
</dbReference>
<dbReference type="Gene3D" id="3.10.580.10">
    <property type="entry name" value="CBS-domain"/>
    <property type="match status" value="1"/>
</dbReference>
<dbReference type="CDD" id="cd04623">
    <property type="entry name" value="CBS_pair_bac_euk"/>
    <property type="match status" value="1"/>
</dbReference>
<evidence type="ECO:0000313" key="4">
    <source>
        <dbReference type="EMBL" id="KEO51585.1"/>
    </source>
</evidence>
<dbReference type="RefSeq" id="WP_038079024.1">
    <property type="nucleotide sequence ID" value="NZ_AUND01000038.1"/>
</dbReference>
<evidence type="ECO:0000313" key="5">
    <source>
        <dbReference type="Proteomes" id="UP000027432"/>
    </source>
</evidence>
<dbReference type="InterPro" id="IPR046342">
    <property type="entry name" value="CBS_dom_sf"/>
</dbReference>
<dbReference type="OrthoDB" id="9807125at2"/>
<dbReference type="PANTHER" id="PTHR43080">
    <property type="entry name" value="CBS DOMAIN-CONTAINING PROTEIN CBSX3, MITOCHONDRIAL"/>
    <property type="match status" value="1"/>
</dbReference>
<gene>
    <name evidence="4" type="ORF">TP2_11865</name>
</gene>
<name>A0A074J6T2_9RHOB</name>
<dbReference type="eggNOG" id="COG0517">
    <property type="taxonomic scope" value="Bacteria"/>
</dbReference>
<dbReference type="PROSITE" id="PS51371">
    <property type="entry name" value="CBS"/>
    <property type="match status" value="2"/>
</dbReference>
<feature type="domain" description="CBS" evidence="3">
    <location>
        <begin position="77"/>
        <end position="135"/>
    </location>
</feature>
<reference evidence="4 5" key="1">
    <citation type="submission" date="2013-07" db="EMBL/GenBank/DDBJ databases">
        <title>Thioclava pacifica DSM 10166 Genome Sequencing.</title>
        <authorList>
            <person name="Lai Q."/>
            <person name="Shao Z."/>
        </authorList>
    </citation>
    <scope>NUCLEOTIDE SEQUENCE [LARGE SCALE GENOMIC DNA]</scope>
    <source>
        <strain evidence="4 5">DSM 10166</strain>
    </source>
</reference>
<accession>A0A074J6T2</accession>
<sequence>MQVMQILKEKGQGGVFTVSPDMKLSDVIATLSSKRIGAVIVSGDGEQVDGIVSERDVVREIARRGAACLTLRASEVMTRDVSCCAPMDSTEAVMEKMTEGRFRHMPVQDKGKMVGVISIGDVVKARLSQLHMEKESLQGMIMGN</sequence>
<comment type="caution">
    <text evidence="4">The sequence shown here is derived from an EMBL/GenBank/DDBJ whole genome shotgun (WGS) entry which is preliminary data.</text>
</comment>
<dbReference type="Proteomes" id="UP000027432">
    <property type="component" value="Unassembled WGS sequence"/>
</dbReference>
<dbReference type="InterPro" id="IPR051257">
    <property type="entry name" value="Diverse_CBS-Domain"/>
</dbReference>
<dbReference type="SMART" id="SM00116">
    <property type="entry name" value="CBS"/>
    <property type="match status" value="2"/>
</dbReference>
<evidence type="ECO:0000259" key="3">
    <source>
        <dbReference type="PROSITE" id="PS51371"/>
    </source>
</evidence>
<evidence type="ECO:0000256" key="2">
    <source>
        <dbReference type="PROSITE-ProRule" id="PRU00703"/>
    </source>
</evidence>
<protein>
    <recommendedName>
        <fullName evidence="3">CBS domain-containing protein</fullName>
    </recommendedName>
</protein>
<feature type="domain" description="CBS" evidence="3">
    <location>
        <begin position="6"/>
        <end position="68"/>
    </location>
</feature>
<keyword evidence="5" id="KW-1185">Reference proteome</keyword>
<evidence type="ECO:0000256" key="1">
    <source>
        <dbReference type="ARBA" id="ARBA00023122"/>
    </source>
</evidence>
<dbReference type="PANTHER" id="PTHR43080:SF2">
    <property type="entry name" value="CBS DOMAIN-CONTAINING PROTEIN"/>
    <property type="match status" value="1"/>
</dbReference>
<dbReference type="SUPFAM" id="SSF54631">
    <property type="entry name" value="CBS-domain pair"/>
    <property type="match status" value="1"/>
</dbReference>
<dbReference type="Pfam" id="PF00571">
    <property type="entry name" value="CBS"/>
    <property type="match status" value="2"/>
</dbReference>
<dbReference type="InterPro" id="IPR000644">
    <property type="entry name" value="CBS_dom"/>
</dbReference>
<dbReference type="STRING" id="1353537.TP2_11865"/>
<dbReference type="AlphaFoldDB" id="A0A074J6T2"/>
<organism evidence="4 5">
    <name type="scientific">Thioclava pacifica DSM 10166</name>
    <dbReference type="NCBI Taxonomy" id="1353537"/>
    <lineage>
        <taxon>Bacteria</taxon>
        <taxon>Pseudomonadati</taxon>
        <taxon>Pseudomonadota</taxon>
        <taxon>Alphaproteobacteria</taxon>
        <taxon>Rhodobacterales</taxon>
        <taxon>Paracoccaceae</taxon>
        <taxon>Thioclava</taxon>
    </lineage>
</organism>